<dbReference type="InterPro" id="IPR000120">
    <property type="entry name" value="Amidase"/>
</dbReference>
<evidence type="ECO:0000259" key="2">
    <source>
        <dbReference type="Pfam" id="PF01425"/>
    </source>
</evidence>
<dbReference type="EC" id="6.3.5.7" evidence="3"/>
<evidence type="ECO:0000256" key="1">
    <source>
        <dbReference type="SAM" id="MobiDB-lite"/>
    </source>
</evidence>
<sequence length="457" mass="48375">MLNPLNLTLAQASAAIAARELSPVELVDAALARIGAREPEINAFVSVWEDAARQQALEAERDIQHGRYRGPLHGIPIALKDLFDVAGQPTTASSRVRDGHLAEANSAVTDALLRGGAILLGKTHLHEFAFGLTTPQTRNPLDPQRTPGGSSGGSAAAVAYGGAWAAMGTDTGGSIRVPAALCGLVGFKPTYGLVSRHGTMPLAWSLDHAGPMARTVEDVGLLLQAVMGFDARDPASRTPPASFDTNAQSNVHGLRVGIPRNYYFDHVAEPVAAAVRRATAHLEQQGAVLVEVDIPLADYLIPTQWGLMVAEAATVHAKDIRQSASLYGDDVRSLLEAGQLLPAGDYLKAQRARGLIAKRWSSLFSDIDVLLAPTVPQTAARLEQDTFDWDDGSQESVSEAYVRLCAPANVTGLPALTVPFGKDHQGLPVGVQIMGKAFDDAKVLQVGRAIEQPLSPT</sequence>
<dbReference type="PROSITE" id="PS00571">
    <property type="entry name" value="AMIDASES"/>
    <property type="match status" value="1"/>
</dbReference>
<reference evidence="3 4" key="1">
    <citation type="submission" date="2017-02" db="EMBL/GenBank/DDBJ databases">
        <authorList>
            <person name="Dridi B."/>
        </authorList>
    </citation>
    <scope>NUCLEOTIDE SEQUENCE [LARGE SCALE GENOMIC DNA]</scope>
    <source>
        <strain evidence="3 4">JB380</strain>
    </source>
</reference>
<protein>
    <submittedName>
        <fullName evidence="3">Aspartyl-tRNA(Asn) amidotransferase subunit A amidotransferase subunit A</fullName>
        <ecNumber evidence="3">6.3.5.7</ecNumber>
    </submittedName>
</protein>
<feature type="region of interest" description="Disordered" evidence="1">
    <location>
        <begin position="134"/>
        <end position="153"/>
    </location>
</feature>
<dbReference type="InterPro" id="IPR020556">
    <property type="entry name" value="Amidase_CS"/>
</dbReference>
<dbReference type="AlphaFoldDB" id="A0A1R4HZ97"/>
<dbReference type="Pfam" id="PF01425">
    <property type="entry name" value="Amidase"/>
    <property type="match status" value="1"/>
</dbReference>
<dbReference type="InterPro" id="IPR023631">
    <property type="entry name" value="Amidase_dom"/>
</dbReference>
<keyword evidence="3" id="KW-0436">Ligase</keyword>
<dbReference type="RefSeq" id="WP_087108106.1">
    <property type="nucleotide sequence ID" value="NZ_FUKM01000033.1"/>
</dbReference>
<evidence type="ECO:0000313" key="4">
    <source>
        <dbReference type="Proteomes" id="UP000196331"/>
    </source>
</evidence>
<dbReference type="InterPro" id="IPR036928">
    <property type="entry name" value="AS_sf"/>
</dbReference>
<proteinExistence type="predicted"/>
<dbReference type="Gene3D" id="3.90.1300.10">
    <property type="entry name" value="Amidase signature (AS) domain"/>
    <property type="match status" value="1"/>
</dbReference>
<accession>A0A1R4HZ97</accession>
<dbReference type="Proteomes" id="UP000196331">
    <property type="component" value="Unassembled WGS sequence"/>
</dbReference>
<dbReference type="EMBL" id="FUKM01000033">
    <property type="protein sequence ID" value="SJN12664.1"/>
    <property type="molecule type" value="Genomic_DNA"/>
</dbReference>
<dbReference type="PANTHER" id="PTHR11895:SF176">
    <property type="entry name" value="AMIDASE AMID-RELATED"/>
    <property type="match status" value="1"/>
</dbReference>
<dbReference type="PANTHER" id="PTHR11895">
    <property type="entry name" value="TRANSAMIDASE"/>
    <property type="match status" value="1"/>
</dbReference>
<comment type="caution">
    <text evidence="3">The sequence shown here is derived from an EMBL/GenBank/DDBJ whole genome shotgun (WGS) entry which is preliminary data.</text>
</comment>
<feature type="domain" description="Amidase" evidence="2">
    <location>
        <begin position="25"/>
        <end position="444"/>
    </location>
</feature>
<dbReference type="GO" id="GO:0050567">
    <property type="term" value="F:glutaminyl-tRNA synthase (glutamine-hydrolyzing) activity"/>
    <property type="evidence" value="ECO:0007669"/>
    <property type="project" value="UniProtKB-EC"/>
</dbReference>
<dbReference type="OrthoDB" id="8872210at2"/>
<name>A0A1R4HZ97_9GAMM</name>
<gene>
    <name evidence="3" type="ORF">CZ787_08595</name>
</gene>
<evidence type="ECO:0000313" key="3">
    <source>
        <dbReference type="EMBL" id="SJN12664.1"/>
    </source>
</evidence>
<dbReference type="SUPFAM" id="SSF75304">
    <property type="entry name" value="Amidase signature (AS) enzymes"/>
    <property type="match status" value="1"/>
</dbReference>
<organism evidence="3 4">
    <name type="scientific">Halomonas citrativorans</name>
    <dbReference type="NCBI Taxonomy" id="2742612"/>
    <lineage>
        <taxon>Bacteria</taxon>
        <taxon>Pseudomonadati</taxon>
        <taxon>Pseudomonadota</taxon>
        <taxon>Gammaproteobacteria</taxon>
        <taxon>Oceanospirillales</taxon>
        <taxon>Halomonadaceae</taxon>
        <taxon>Halomonas</taxon>
    </lineage>
</organism>